<organism evidence="1 2">
    <name type="scientific">Endozoicomonas euniceicola</name>
    <dbReference type="NCBI Taxonomy" id="1234143"/>
    <lineage>
        <taxon>Bacteria</taxon>
        <taxon>Pseudomonadati</taxon>
        <taxon>Pseudomonadota</taxon>
        <taxon>Gammaproteobacteria</taxon>
        <taxon>Oceanospirillales</taxon>
        <taxon>Endozoicomonadaceae</taxon>
        <taxon>Endozoicomonas</taxon>
    </lineage>
</organism>
<sequence>MESIIFSVSIGPVNRGFCLSVSSHRNRAARSIVFSDFGQWMSGVVLKKRAGAEHHCVIPFPTIVLRDGSVKQGRPVDDWGAHAKNHNHEV</sequence>
<keyword evidence="2" id="KW-1185">Reference proteome</keyword>
<proteinExistence type="predicted"/>
<name>A0ABY6GTW1_9GAMM</name>
<dbReference type="EMBL" id="CP103300">
    <property type="protein sequence ID" value="UYM16007.1"/>
    <property type="molecule type" value="Genomic_DNA"/>
</dbReference>
<dbReference type="InterPro" id="IPR036505">
    <property type="entry name" value="Amidase/PGRP_sf"/>
</dbReference>
<evidence type="ECO:0000313" key="1">
    <source>
        <dbReference type="EMBL" id="UYM16007.1"/>
    </source>
</evidence>
<dbReference type="RefSeq" id="WP_262598290.1">
    <property type="nucleotide sequence ID" value="NZ_CP103300.1"/>
</dbReference>
<gene>
    <name evidence="1" type="ORF">NX720_24885</name>
</gene>
<accession>A0ABY6GTW1</accession>
<evidence type="ECO:0000313" key="2">
    <source>
        <dbReference type="Proteomes" id="UP001163255"/>
    </source>
</evidence>
<dbReference type="Proteomes" id="UP001163255">
    <property type="component" value="Chromosome"/>
</dbReference>
<dbReference type="SUPFAM" id="SSF55846">
    <property type="entry name" value="N-acetylmuramoyl-L-alanine amidase-like"/>
    <property type="match status" value="1"/>
</dbReference>
<reference evidence="1" key="1">
    <citation type="submission" date="2022-10" db="EMBL/GenBank/DDBJ databases">
        <title>Completed Genome Sequence of two octocoral isolated bacterium, Endozoicomonas euniceicola EF212T and Endozoicomonas gorgoniicola PS125T.</title>
        <authorList>
            <person name="Chiou Y.-J."/>
            <person name="Chen Y.-H."/>
        </authorList>
    </citation>
    <scope>NUCLEOTIDE SEQUENCE</scope>
    <source>
        <strain evidence="1">EF212</strain>
    </source>
</reference>
<protein>
    <submittedName>
        <fullName evidence="1">Uncharacterized protein</fullName>
    </submittedName>
</protein>